<dbReference type="PANTHER" id="PTHR45138">
    <property type="entry name" value="REGULATORY COMPONENTS OF SENSORY TRANSDUCTION SYSTEM"/>
    <property type="match status" value="1"/>
</dbReference>
<dbReference type="AlphaFoldDB" id="A0A100WJE3"/>
<sequence length="317" mass="34198">MWRARSLVGGQGGELKRRMLLGSFTALLLLYGLAAFSSYVVDVPRTDGRGELLACAAAVLGLTLIARPRPGPRRQAATMVCLAAAPVLSILFHQALEAQVWSVVPLMFVAIFIRTWYPAVPARIATTVLIAAAIGGLLLAPVPVPGLWLVIYAVSILGAQEVFGIITSALIEAAFRDPLTSVWNRTGVDEHARRLTEHARRTRKPLAVMVFDVDDFKTVNDVHGHPAGDDLLIRVAEQLAGRLPERGVLGRIGGDEFVVIVAGYDLAAARRLAGELAAGHQVAVSFGVAAGDPRRDHVRALFAGADDDLYRRKRLRR</sequence>
<reference evidence="4" key="2">
    <citation type="submission" date="2016-02" db="EMBL/GenBank/DDBJ databases">
        <title>Draft genome sequence of five rapidly growing Mycobacterium species.</title>
        <authorList>
            <person name="Katahira K."/>
            <person name="Gotou Y."/>
            <person name="Iida K."/>
            <person name="Ogura Y."/>
            <person name="Hayashi T."/>
        </authorList>
    </citation>
    <scope>NUCLEOTIDE SEQUENCE [LARGE SCALE GENOMIC DNA]</scope>
    <source>
        <strain evidence="4">JCM15298</strain>
    </source>
</reference>
<gene>
    <name evidence="3" type="ORF">RMCC_6549</name>
</gene>
<dbReference type="Pfam" id="PF00990">
    <property type="entry name" value="GGDEF"/>
    <property type="match status" value="1"/>
</dbReference>
<keyword evidence="4" id="KW-1185">Reference proteome</keyword>
<dbReference type="NCBIfam" id="TIGR00254">
    <property type="entry name" value="GGDEF"/>
    <property type="match status" value="1"/>
</dbReference>
<dbReference type="PANTHER" id="PTHR45138:SF9">
    <property type="entry name" value="DIGUANYLATE CYCLASE DGCM-RELATED"/>
    <property type="match status" value="1"/>
</dbReference>
<reference evidence="4" key="1">
    <citation type="journal article" date="2016" name="Genome Announc.">
        <title>Draft Genome Sequences of Five Rapidly Growing Mycobacterium Species, M. thermoresistibile, M. fortuitum subsp. acetamidolyticum, M. canariasense, M. brisbanense, and M. novocastrense.</title>
        <authorList>
            <person name="Katahira K."/>
            <person name="Ogura Y."/>
            <person name="Gotoh Y."/>
            <person name="Hayashi T."/>
        </authorList>
    </citation>
    <scope>NUCLEOTIDE SEQUENCE [LARGE SCALE GENOMIC DNA]</scope>
    <source>
        <strain evidence="4">JCM15298</strain>
    </source>
</reference>
<organism evidence="3 4">
    <name type="scientific">Mycolicibacterium canariasense</name>
    <name type="common">Mycobacterium canariasense</name>
    <dbReference type="NCBI Taxonomy" id="228230"/>
    <lineage>
        <taxon>Bacteria</taxon>
        <taxon>Bacillati</taxon>
        <taxon>Actinomycetota</taxon>
        <taxon>Actinomycetes</taxon>
        <taxon>Mycobacteriales</taxon>
        <taxon>Mycobacteriaceae</taxon>
        <taxon>Mycolicibacterium</taxon>
    </lineage>
</organism>
<evidence type="ECO:0000313" key="3">
    <source>
        <dbReference type="EMBL" id="GAS99584.1"/>
    </source>
</evidence>
<dbReference type="EMBL" id="BCSY01000135">
    <property type="protein sequence ID" value="GAS99584.1"/>
    <property type="molecule type" value="Genomic_DNA"/>
</dbReference>
<dbReference type="OrthoDB" id="23692at2"/>
<feature type="transmembrane region" description="Helical" evidence="1">
    <location>
        <begin position="75"/>
        <end position="92"/>
    </location>
</feature>
<comment type="caution">
    <text evidence="3">The sequence shown here is derived from an EMBL/GenBank/DDBJ whole genome shotgun (WGS) entry which is preliminary data.</text>
</comment>
<dbReference type="InterPro" id="IPR043128">
    <property type="entry name" value="Rev_trsase/Diguanyl_cyclase"/>
</dbReference>
<dbReference type="InterPro" id="IPR029787">
    <property type="entry name" value="Nucleotide_cyclase"/>
</dbReference>
<evidence type="ECO:0000259" key="2">
    <source>
        <dbReference type="PROSITE" id="PS50887"/>
    </source>
</evidence>
<feature type="domain" description="GGDEF" evidence="2">
    <location>
        <begin position="204"/>
        <end position="317"/>
    </location>
</feature>
<dbReference type="GO" id="GO:0052621">
    <property type="term" value="F:diguanylate cyclase activity"/>
    <property type="evidence" value="ECO:0007669"/>
    <property type="project" value="TreeGrafter"/>
</dbReference>
<name>A0A100WJE3_MYCCR</name>
<dbReference type="GO" id="GO:1902201">
    <property type="term" value="P:negative regulation of bacterial-type flagellum-dependent cell motility"/>
    <property type="evidence" value="ECO:0007669"/>
    <property type="project" value="TreeGrafter"/>
</dbReference>
<accession>A0A100WJE3</accession>
<feature type="transmembrane region" description="Helical" evidence="1">
    <location>
        <begin position="124"/>
        <end position="144"/>
    </location>
</feature>
<protein>
    <submittedName>
        <fullName evidence="3">Diguanylate cyclase</fullName>
    </submittedName>
</protein>
<keyword evidence="1" id="KW-0472">Membrane</keyword>
<dbReference type="GO" id="GO:0043709">
    <property type="term" value="P:cell adhesion involved in single-species biofilm formation"/>
    <property type="evidence" value="ECO:0007669"/>
    <property type="project" value="TreeGrafter"/>
</dbReference>
<dbReference type="Proteomes" id="UP000069443">
    <property type="component" value="Unassembled WGS sequence"/>
</dbReference>
<proteinExistence type="predicted"/>
<dbReference type="SMART" id="SM00267">
    <property type="entry name" value="GGDEF"/>
    <property type="match status" value="1"/>
</dbReference>
<dbReference type="RefSeq" id="WP_062660218.1">
    <property type="nucleotide sequence ID" value="NZ_BCSY01000135.1"/>
</dbReference>
<dbReference type="InterPro" id="IPR050469">
    <property type="entry name" value="Diguanylate_Cyclase"/>
</dbReference>
<feature type="transmembrane region" description="Helical" evidence="1">
    <location>
        <begin position="20"/>
        <end position="39"/>
    </location>
</feature>
<dbReference type="Gene3D" id="3.30.70.270">
    <property type="match status" value="1"/>
</dbReference>
<evidence type="ECO:0000313" key="4">
    <source>
        <dbReference type="Proteomes" id="UP000069443"/>
    </source>
</evidence>
<evidence type="ECO:0000256" key="1">
    <source>
        <dbReference type="SAM" id="Phobius"/>
    </source>
</evidence>
<keyword evidence="1" id="KW-1133">Transmembrane helix</keyword>
<dbReference type="InterPro" id="IPR000160">
    <property type="entry name" value="GGDEF_dom"/>
</dbReference>
<dbReference type="STRING" id="228230.RMCC_6549"/>
<dbReference type="SUPFAM" id="SSF55073">
    <property type="entry name" value="Nucleotide cyclase"/>
    <property type="match status" value="1"/>
</dbReference>
<dbReference type="GO" id="GO:0005886">
    <property type="term" value="C:plasma membrane"/>
    <property type="evidence" value="ECO:0007669"/>
    <property type="project" value="TreeGrafter"/>
</dbReference>
<dbReference type="CDD" id="cd01949">
    <property type="entry name" value="GGDEF"/>
    <property type="match status" value="1"/>
</dbReference>
<feature type="transmembrane region" description="Helical" evidence="1">
    <location>
        <begin position="98"/>
        <end position="117"/>
    </location>
</feature>
<dbReference type="PROSITE" id="PS50887">
    <property type="entry name" value="GGDEF"/>
    <property type="match status" value="1"/>
</dbReference>
<keyword evidence="1" id="KW-0812">Transmembrane</keyword>